<protein>
    <submittedName>
        <fullName evidence="1">Uncharacterized protein</fullName>
    </submittedName>
</protein>
<dbReference type="EMBL" id="CP030073">
    <property type="protein sequence ID" value="AWW37830.1"/>
    <property type="molecule type" value="Genomic_DNA"/>
</dbReference>
<organism evidence="1 2">
    <name type="scientific">Streptomyces cadmiisoli</name>
    <dbReference type="NCBI Taxonomy" id="2184053"/>
    <lineage>
        <taxon>Bacteria</taxon>
        <taxon>Bacillati</taxon>
        <taxon>Actinomycetota</taxon>
        <taxon>Actinomycetes</taxon>
        <taxon>Kitasatosporales</taxon>
        <taxon>Streptomycetaceae</taxon>
        <taxon>Streptomyces</taxon>
        <taxon>Streptomyces aurantiacus group</taxon>
    </lineage>
</organism>
<sequence>MTARSRRAFDAAGALSGLDALLTEPLAGAGAATADEGAPDTGEWTATKGAGFVLVPLWEGEALTGVYAQEWSAAEEAAEGHLAALVRELDGRWGAHRAVGMRVPLFRAQAGEPLPEPFQALADHDCFGDLAVWGPVTAAPGAGPRWVAVSLNQSDGDAPMILTALVTDRPITEPAERSA</sequence>
<gene>
    <name evidence="1" type="ORF">DN051_15180</name>
</gene>
<keyword evidence="2" id="KW-1185">Reference proteome</keyword>
<accession>A0A2Z4IYA5</accession>
<dbReference type="RefSeq" id="WP_112438895.1">
    <property type="nucleotide sequence ID" value="NZ_CP030073.1"/>
</dbReference>
<dbReference type="Proteomes" id="UP000249616">
    <property type="component" value="Chromosome"/>
</dbReference>
<name>A0A2Z4IYA5_9ACTN</name>
<evidence type="ECO:0000313" key="2">
    <source>
        <dbReference type="Proteomes" id="UP000249616"/>
    </source>
</evidence>
<reference evidence="1 2" key="1">
    <citation type="journal article" date="2019" name="Int. J. Syst. Evol. Microbiol.">
        <title>Streptomyces cadmiisoli sp. nov., a novel actinomycete isolated from cadmium-contaminated soil.</title>
        <authorList>
            <person name="Li K."/>
            <person name="Tang X."/>
            <person name="Zhao J."/>
            <person name="Guo Y."/>
            <person name="Tang Y."/>
            <person name="Gao J."/>
        </authorList>
    </citation>
    <scope>NUCLEOTIDE SEQUENCE [LARGE SCALE GENOMIC DNA]</scope>
    <source>
        <strain evidence="1 2">ZFG47</strain>
    </source>
</reference>
<evidence type="ECO:0000313" key="1">
    <source>
        <dbReference type="EMBL" id="AWW37830.1"/>
    </source>
</evidence>
<dbReference type="KEGG" id="scad:DN051_15180"/>
<dbReference type="AlphaFoldDB" id="A0A2Z4IYA5"/>
<proteinExistence type="predicted"/>